<dbReference type="CDD" id="cd06223">
    <property type="entry name" value="PRTases_typeI"/>
    <property type="match status" value="1"/>
</dbReference>
<keyword evidence="3" id="KW-1185">Reference proteome</keyword>
<gene>
    <name evidence="2" type="ORF">G8770_15720</name>
</gene>
<dbReference type="InterPro" id="IPR029057">
    <property type="entry name" value="PRTase-like"/>
</dbReference>
<reference evidence="2" key="1">
    <citation type="submission" date="2020-03" db="EMBL/GenBank/DDBJ databases">
        <authorList>
            <person name="Guo F."/>
        </authorList>
    </citation>
    <scope>NUCLEOTIDE SEQUENCE</scope>
    <source>
        <strain evidence="2">JCM 30134</strain>
    </source>
</reference>
<dbReference type="Proteomes" id="UP000787472">
    <property type="component" value="Unassembled WGS sequence"/>
</dbReference>
<dbReference type="PANTHER" id="PTHR47505">
    <property type="entry name" value="DNA UTILIZATION PROTEIN YHGH"/>
    <property type="match status" value="1"/>
</dbReference>
<protein>
    <submittedName>
        <fullName evidence="2">ComF family protein</fullName>
    </submittedName>
</protein>
<dbReference type="PANTHER" id="PTHR47505:SF1">
    <property type="entry name" value="DNA UTILIZATION PROTEIN YHGH"/>
    <property type="match status" value="1"/>
</dbReference>
<dbReference type="EMBL" id="JAAONZ010000013">
    <property type="protein sequence ID" value="NHO66999.1"/>
    <property type="molecule type" value="Genomic_DNA"/>
</dbReference>
<accession>A0A9E5MMJ8</accession>
<name>A0A9E5MMJ8_9GAMM</name>
<dbReference type="InterPro" id="IPR000836">
    <property type="entry name" value="PRTase_dom"/>
</dbReference>
<evidence type="ECO:0000313" key="2">
    <source>
        <dbReference type="EMBL" id="NHO66999.1"/>
    </source>
</evidence>
<dbReference type="RefSeq" id="WP_167188867.1">
    <property type="nucleotide sequence ID" value="NZ_JAAONZ010000013.1"/>
</dbReference>
<evidence type="ECO:0000313" key="3">
    <source>
        <dbReference type="Proteomes" id="UP000787472"/>
    </source>
</evidence>
<dbReference type="AlphaFoldDB" id="A0A9E5MMJ8"/>
<dbReference type="InterPro" id="IPR051910">
    <property type="entry name" value="ComF/GntX_DNA_util-trans"/>
</dbReference>
<comment type="caution">
    <text evidence="2">The sequence shown here is derived from an EMBL/GenBank/DDBJ whole genome shotgun (WGS) entry which is preliminary data.</text>
</comment>
<dbReference type="SUPFAM" id="SSF53271">
    <property type="entry name" value="PRTase-like"/>
    <property type="match status" value="1"/>
</dbReference>
<organism evidence="2 3">
    <name type="scientific">Pseudomaricurvus hydrocarbonicus</name>
    <dbReference type="NCBI Taxonomy" id="1470433"/>
    <lineage>
        <taxon>Bacteria</taxon>
        <taxon>Pseudomonadati</taxon>
        <taxon>Pseudomonadota</taxon>
        <taxon>Gammaproteobacteria</taxon>
        <taxon>Cellvibrionales</taxon>
        <taxon>Cellvibrionaceae</taxon>
        <taxon>Pseudomaricurvus</taxon>
    </lineage>
</organism>
<proteinExistence type="inferred from homology"/>
<dbReference type="Gene3D" id="3.40.50.2020">
    <property type="match status" value="1"/>
</dbReference>
<sequence length="248" mass="28551">MTSPLLHLLALAGPRQACRYCAAATESGALCSRCEQALQDLRQRCFQCALPLTDSAGICGECLANPPCFDRTVCGDSYQPPFSHWLQNFKDFRDLRDGHLLTRRLIQQLERAYPSTDGRPQALIPVPLHWRKALWRNFNQSCWMARQLGRHFNIPVIQALHRTQPGDDQRHLSRQERQRNLRGVFRLHPRCQRASIWPSLHNKHVALIDDVITTTATARAISRELRHQGIGRVDIWSLARTDKTHLHY</sequence>
<comment type="similarity">
    <text evidence="1">Belongs to the ComF/GntX family.</text>
</comment>
<evidence type="ECO:0000256" key="1">
    <source>
        <dbReference type="ARBA" id="ARBA00008007"/>
    </source>
</evidence>